<dbReference type="VEuPathDB" id="FungiDB:F4678DRAFT_470251"/>
<reference evidence="2" key="1">
    <citation type="submission" date="2022-07" db="EMBL/GenBank/DDBJ databases">
        <title>Genome Sequence of Xylaria arbuscula.</title>
        <authorList>
            <person name="Buettner E."/>
        </authorList>
    </citation>
    <scope>NUCLEOTIDE SEQUENCE</scope>
    <source>
        <strain evidence="2">VT107</strain>
    </source>
</reference>
<dbReference type="EMBL" id="JANPWZ010001130">
    <property type="protein sequence ID" value="KAJ3568487.1"/>
    <property type="molecule type" value="Genomic_DNA"/>
</dbReference>
<sequence length="442" mass="49816">MNASDKRKSITHHIRASSSSRNSAVIAAPPRAQFIRPASTSTSPAVDNDSSHEQSSPSSMGKDGSGAQAAKEREKTLQEKIAELKRELAANEAEFTRALDRLSQNESETASYWQAKYSTLNQQFLRVDTELRVLRTEVDVREAEKTELRDQWELLQMELGERDSEIVSLRSQITGLKQWVSTNTKRSDQTSDEEFGESIARLRNGLQNWAVSHFRKSSFHLDIADQTVIEDLSELVPMYEELATSETKAAFVQSIVSSILVEMIFNKYFVGLPEQEATRFDQIEEYLVQLSSTETVNEWRAMTLSLLRKECAPKMQQETDAVIHNVIARVNCILDSITDAKATDVRDQALRALVTNSINLARLLAAQKAMFRVTMPKIMPHQMILFEADKMEHIGEEDEDSLTAREIRCVTFPGIMKAGDENGKHLQYLNVIAKATVLCSPE</sequence>
<feature type="region of interest" description="Disordered" evidence="1">
    <location>
        <begin position="1"/>
        <end position="75"/>
    </location>
</feature>
<evidence type="ECO:0000313" key="3">
    <source>
        <dbReference type="Proteomes" id="UP001148614"/>
    </source>
</evidence>
<dbReference type="Gene3D" id="1.10.287.1490">
    <property type="match status" value="1"/>
</dbReference>
<protein>
    <submittedName>
        <fullName evidence="2">Uncharacterized protein</fullName>
    </submittedName>
</protein>
<evidence type="ECO:0000256" key="1">
    <source>
        <dbReference type="SAM" id="MobiDB-lite"/>
    </source>
</evidence>
<organism evidence="2 3">
    <name type="scientific">Xylaria arbuscula</name>
    <dbReference type="NCBI Taxonomy" id="114810"/>
    <lineage>
        <taxon>Eukaryota</taxon>
        <taxon>Fungi</taxon>
        <taxon>Dikarya</taxon>
        <taxon>Ascomycota</taxon>
        <taxon>Pezizomycotina</taxon>
        <taxon>Sordariomycetes</taxon>
        <taxon>Xylariomycetidae</taxon>
        <taxon>Xylariales</taxon>
        <taxon>Xylariaceae</taxon>
        <taxon>Xylaria</taxon>
    </lineage>
</organism>
<evidence type="ECO:0000313" key="2">
    <source>
        <dbReference type="EMBL" id="KAJ3568487.1"/>
    </source>
</evidence>
<proteinExistence type="predicted"/>
<name>A0A9W8TKF6_9PEZI</name>
<dbReference type="AlphaFoldDB" id="A0A9W8TKF6"/>
<comment type="caution">
    <text evidence="2">The sequence shown here is derived from an EMBL/GenBank/DDBJ whole genome shotgun (WGS) entry which is preliminary data.</text>
</comment>
<dbReference type="Proteomes" id="UP001148614">
    <property type="component" value="Unassembled WGS sequence"/>
</dbReference>
<keyword evidence="3" id="KW-1185">Reference proteome</keyword>
<accession>A0A9W8TKF6</accession>
<gene>
    <name evidence="2" type="ORF">NPX13_g6407</name>
</gene>